<accession>A0A0H3KZW9</accession>
<feature type="compositionally biased region" description="Low complexity" evidence="2">
    <location>
        <begin position="351"/>
        <end position="371"/>
    </location>
</feature>
<dbReference type="Pfam" id="PF24233">
    <property type="entry name" value="DUF7446"/>
    <property type="match status" value="1"/>
</dbReference>
<dbReference type="KEGG" id="paj:PAJ_2503"/>
<dbReference type="RefSeq" id="WP_014594545.1">
    <property type="nucleotide sequence ID" value="NC_017531.2"/>
</dbReference>
<evidence type="ECO:0000313" key="4">
    <source>
        <dbReference type="Proteomes" id="UP000006690"/>
    </source>
</evidence>
<feature type="region of interest" description="Disordered" evidence="2">
    <location>
        <begin position="347"/>
        <end position="372"/>
    </location>
</feature>
<dbReference type="PATRIC" id="fig|932677.3.peg.2906"/>
<sequence length="598" mass="62741">MSQPGTNLIVKIAVPVVLTAAIVVGVKSCSDSKEKTTSTQKTTNAALKDLSPDDLKALGVEGDTPQDTLRTIVGNFRRVQDRLDTLADNNKKLNEENADLKKTNSNVDAQINEAVANARADEADKRAKLSAQVSDLSSQVGQMLEQLKNKNAATPDKSSATGSDIPIGLGYDNGTSGSVAMSAPASDGLQWVEPKDGLPVDASGKPVNDSNKNSATGFSFASSFGEAGDAGKQAGAAVSTAVSQAVPDAVKPVDPVFTLPENSTLVGSRAMTALLGRVPIDGKVTDPYPFKVMLGKDNLTANGIELPDVQGAIVSGTATGDWTLSCVRGSITSITFVFADGTVRTLPSPDSQNGGSNNQNSHNSSGNGNNSIGWLSDDNGIPCISGTRKSNASTYLPTISLLAGAAAAGDALSQNQMTGQTNAMGGVTQTLTGDAGQAVLGKSLSGSMKETVDWVKQRYGQTFDAIYVPPGQTVALHITRQLAIDYEEKGRKVKYDFSLAGSGTGDGLMNSQRKDSSELEYRVGYTPLSGRLYAGFVRRDTGKWEAEPQDVTDWAMLAVAQKLVRENTDVLMKQADGRILRLSAVISEVHTLEADDEE</sequence>
<reference evidence="4" key="1">
    <citation type="journal article" date="2012" name="Appl. Microbiol. Biotechnol.">
        <title>The complete genome sequence of Pantoea ananatis AJ13355, an organism with great biotechnological potential.</title>
        <authorList>
            <person name="Hara Y."/>
            <person name="Kadotani N."/>
            <person name="Izui H."/>
            <person name="Katashkina J.I."/>
            <person name="Kuvaeva T.M."/>
            <person name="Andreeva I.G."/>
            <person name="Golubeva L.I."/>
            <person name="Malko D.B."/>
            <person name="Makeev V.J."/>
            <person name="Mashko S.V."/>
            <person name="Kozlov Y.I."/>
        </authorList>
    </citation>
    <scope>NUCLEOTIDE SEQUENCE [LARGE SCALE GENOMIC DNA]</scope>
    <source>
        <strain evidence="4">AJ13355</strain>
    </source>
</reference>
<name>A0A0H3KZW9_PANAA</name>
<dbReference type="Proteomes" id="UP000006690">
    <property type="component" value="Chromosome"/>
</dbReference>
<dbReference type="InterPro" id="IPR021207">
    <property type="entry name" value="Integr_conj_element_PFL4705"/>
</dbReference>
<feature type="coiled-coil region" evidence="1">
    <location>
        <begin position="76"/>
        <end position="113"/>
    </location>
</feature>
<evidence type="ECO:0000313" key="3">
    <source>
        <dbReference type="EMBL" id="BAK12583.1"/>
    </source>
</evidence>
<gene>
    <name evidence="3" type="ordered locus">PAJ_2503</name>
</gene>
<dbReference type="Gene3D" id="1.20.5.340">
    <property type="match status" value="1"/>
</dbReference>
<organism evidence="3 4">
    <name type="scientific">Pantoea ananatis (strain AJ13355)</name>
    <dbReference type="NCBI Taxonomy" id="932677"/>
    <lineage>
        <taxon>Bacteria</taxon>
        <taxon>Pseudomonadati</taxon>
        <taxon>Pseudomonadota</taxon>
        <taxon>Gammaproteobacteria</taxon>
        <taxon>Enterobacterales</taxon>
        <taxon>Erwiniaceae</taxon>
        <taxon>Pantoea</taxon>
    </lineage>
</organism>
<keyword evidence="1" id="KW-0175">Coiled coil</keyword>
<dbReference type="AlphaFoldDB" id="A0A0H3KZW9"/>
<proteinExistence type="predicted"/>
<dbReference type="EMBL" id="AP012032">
    <property type="protein sequence ID" value="BAK12583.1"/>
    <property type="molecule type" value="Genomic_DNA"/>
</dbReference>
<dbReference type="NCBIfam" id="TIGR03752">
    <property type="entry name" value="conj_TIGR03752"/>
    <property type="match status" value="1"/>
</dbReference>
<dbReference type="OrthoDB" id="7061550at2"/>
<dbReference type="HOGENOM" id="CLU_041117_0_0_6"/>
<evidence type="ECO:0000256" key="2">
    <source>
        <dbReference type="SAM" id="MobiDB-lite"/>
    </source>
</evidence>
<evidence type="ECO:0000256" key="1">
    <source>
        <dbReference type="SAM" id="Coils"/>
    </source>
</evidence>
<protein>
    <submittedName>
        <fullName evidence="3">Secreted protein</fullName>
    </submittedName>
</protein>
<dbReference type="InterPro" id="IPR055869">
    <property type="entry name" value="DUF7446"/>
</dbReference>
<dbReference type="eggNOG" id="COG1842">
    <property type="taxonomic scope" value="Bacteria"/>
</dbReference>